<feature type="transmembrane region" description="Helical" evidence="1">
    <location>
        <begin position="106"/>
        <end position="126"/>
    </location>
</feature>
<keyword evidence="1" id="KW-0812">Transmembrane</keyword>
<dbReference type="EMBL" id="JANUAU010000006">
    <property type="protein sequence ID" value="MCS3678256.1"/>
    <property type="molecule type" value="Genomic_DNA"/>
</dbReference>
<reference evidence="2" key="1">
    <citation type="submission" date="2022-08" db="EMBL/GenBank/DDBJ databases">
        <title>Genomic Encyclopedia of Type Strains, Phase V (KMG-V): Genome sequencing to study the core and pangenomes of soil and plant-associated prokaryotes.</title>
        <authorList>
            <person name="Whitman W."/>
        </authorList>
    </citation>
    <scope>NUCLEOTIDE SEQUENCE</scope>
    <source>
        <strain evidence="2">0</strain>
    </source>
</reference>
<feature type="transmembrane region" description="Helical" evidence="1">
    <location>
        <begin position="38"/>
        <end position="57"/>
    </location>
</feature>
<dbReference type="Proteomes" id="UP001155027">
    <property type="component" value="Unassembled WGS sequence"/>
</dbReference>
<keyword evidence="1" id="KW-1133">Transmembrane helix</keyword>
<evidence type="ECO:0000256" key="1">
    <source>
        <dbReference type="SAM" id="Phobius"/>
    </source>
</evidence>
<name>A0A9X2TH66_9BACT</name>
<evidence type="ECO:0000313" key="2">
    <source>
        <dbReference type="EMBL" id="MCS3678256.1"/>
    </source>
</evidence>
<dbReference type="AlphaFoldDB" id="A0A9X2TH66"/>
<dbReference type="RefSeq" id="WP_259049826.1">
    <property type="nucleotide sequence ID" value="NZ_JANTZL010000011.1"/>
</dbReference>
<proteinExistence type="predicted"/>
<keyword evidence="1" id="KW-0472">Membrane</keyword>
<feature type="transmembrane region" description="Helical" evidence="1">
    <location>
        <begin position="6"/>
        <end position="26"/>
    </location>
</feature>
<accession>A0A9X2TH66</accession>
<comment type="caution">
    <text evidence="2">The sequence shown here is derived from an EMBL/GenBank/DDBJ whole genome shotgun (WGS) entry which is preliminary data.</text>
</comment>
<protein>
    <submittedName>
        <fullName evidence="2">Divalent metal cation (Fe/Co/Zn/Cd) transporter</fullName>
    </submittedName>
</protein>
<gene>
    <name evidence="2" type="ORF">GGP71_002186</name>
</gene>
<organism evidence="2 3">
    <name type="scientific">Salinibacter ruber</name>
    <dbReference type="NCBI Taxonomy" id="146919"/>
    <lineage>
        <taxon>Bacteria</taxon>
        <taxon>Pseudomonadati</taxon>
        <taxon>Rhodothermota</taxon>
        <taxon>Rhodothermia</taxon>
        <taxon>Rhodothermales</taxon>
        <taxon>Salinibacteraceae</taxon>
        <taxon>Salinibacter</taxon>
    </lineage>
</organism>
<evidence type="ECO:0000313" key="3">
    <source>
        <dbReference type="Proteomes" id="UP001155027"/>
    </source>
</evidence>
<sequence length="128" mass="13909">MFILEGSVLVAFGVVLALTLVLLGIVGQATVRLYRHHASAAGLLGAIALLWTLSITYNLRVLARLAGQDARLASLPLIGAHVRTLRRAEETDRPLRRTFERFARWYPPYLVLFGALFGAVVVIGSLGA</sequence>